<evidence type="ECO:0000259" key="7">
    <source>
        <dbReference type="PROSITE" id="PS50135"/>
    </source>
</evidence>
<feature type="region of interest" description="Disordered" evidence="6">
    <location>
        <begin position="887"/>
        <end position="935"/>
    </location>
</feature>
<feature type="compositionally biased region" description="Polar residues" evidence="6">
    <location>
        <begin position="851"/>
        <end position="860"/>
    </location>
</feature>
<evidence type="ECO:0000256" key="5">
    <source>
        <dbReference type="PROSITE-ProRule" id="PRU00228"/>
    </source>
</evidence>
<proteinExistence type="predicted"/>
<keyword evidence="4" id="KW-0106">Calcium</keyword>
<feature type="compositionally biased region" description="Low complexity" evidence="6">
    <location>
        <begin position="892"/>
        <end position="913"/>
    </location>
</feature>
<evidence type="ECO:0000313" key="10">
    <source>
        <dbReference type="Proteomes" id="UP001301769"/>
    </source>
</evidence>
<accession>A0AAN6YGX3</accession>
<dbReference type="CDD" id="cd02340">
    <property type="entry name" value="ZZ_NBR1_like"/>
    <property type="match status" value="1"/>
</dbReference>
<dbReference type="InterPro" id="IPR043145">
    <property type="entry name" value="Znf_ZZ_sf"/>
</dbReference>
<dbReference type="InterPro" id="IPR002048">
    <property type="entry name" value="EF_hand_dom"/>
</dbReference>
<evidence type="ECO:0000256" key="4">
    <source>
        <dbReference type="ARBA" id="ARBA00022837"/>
    </source>
</evidence>
<dbReference type="GO" id="GO:0005509">
    <property type="term" value="F:calcium ion binding"/>
    <property type="evidence" value="ECO:0007669"/>
    <property type="project" value="InterPro"/>
</dbReference>
<feature type="compositionally biased region" description="Low complexity" evidence="6">
    <location>
        <begin position="818"/>
        <end position="827"/>
    </location>
</feature>
<feature type="compositionally biased region" description="Basic and acidic residues" evidence="6">
    <location>
        <begin position="832"/>
        <end position="844"/>
    </location>
</feature>
<feature type="compositionally biased region" description="Basic and acidic residues" evidence="6">
    <location>
        <begin position="54"/>
        <end position="63"/>
    </location>
</feature>
<feature type="domain" description="ZZ-type" evidence="7">
    <location>
        <begin position="178"/>
        <end position="230"/>
    </location>
</feature>
<name>A0AAN6YGX3_9PEZI</name>
<feature type="compositionally biased region" description="Basic residues" evidence="6">
    <location>
        <begin position="64"/>
        <end position="73"/>
    </location>
</feature>
<dbReference type="EMBL" id="MU858054">
    <property type="protein sequence ID" value="KAK4218278.1"/>
    <property type="molecule type" value="Genomic_DNA"/>
</dbReference>
<dbReference type="GO" id="GO:0000423">
    <property type="term" value="P:mitophagy"/>
    <property type="evidence" value="ECO:0007669"/>
    <property type="project" value="TreeGrafter"/>
</dbReference>
<feature type="region of interest" description="Disordered" evidence="6">
    <location>
        <begin position="759"/>
        <end position="782"/>
    </location>
</feature>
<dbReference type="InterPro" id="IPR000433">
    <property type="entry name" value="Znf_ZZ"/>
</dbReference>
<reference evidence="9" key="1">
    <citation type="journal article" date="2023" name="Mol. Phylogenet. Evol.">
        <title>Genome-scale phylogeny and comparative genomics of the fungal order Sordariales.</title>
        <authorList>
            <person name="Hensen N."/>
            <person name="Bonometti L."/>
            <person name="Westerberg I."/>
            <person name="Brannstrom I.O."/>
            <person name="Guillou S."/>
            <person name="Cros-Aarteil S."/>
            <person name="Calhoun S."/>
            <person name="Haridas S."/>
            <person name="Kuo A."/>
            <person name="Mondo S."/>
            <person name="Pangilinan J."/>
            <person name="Riley R."/>
            <person name="LaButti K."/>
            <person name="Andreopoulos B."/>
            <person name="Lipzen A."/>
            <person name="Chen C."/>
            <person name="Yan M."/>
            <person name="Daum C."/>
            <person name="Ng V."/>
            <person name="Clum A."/>
            <person name="Steindorff A."/>
            <person name="Ohm R.A."/>
            <person name="Martin F."/>
            <person name="Silar P."/>
            <person name="Natvig D.O."/>
            <person name="Lalanne C."/>
            <person name="Gautier V."/>
            <person name="Ament-Velasquez S.L."/>
            <person name="Kruys A."/>
            <person name="Hutchinson M.I."/>
            <person name="Powell A.J."/>
            <person name="Barry K."/>
            <person name="Miller A.N."/>
            <person name="Grigoriev I.V."/>
            <person name="Debuchy R."/>
            <person name="Gladieux P."/>
            <person name="Hiltunen Thoren M."/>
            <person name="Johannesson H."/>
        </authorList>
    </citation>
    <scope>NUCLEOTIDE SEQUENCE</scope>
    <source>
        <strain evidence="9">PSN293</strain>
    </source>
</reference>
<dbReference type="SUPFAM" id="SSF47473">
    <property type="entry name" value="EF-hand"/>
    <property type="match status" value="1"/>
</dbReference>
<dbReference type="SMART" id="SM00054">
    <property type="entry name" value="EFh"/>
    <property type="match status" value="2"/>
</dbReference>
<dbReference type="PROSITE" id="PS50222">
    <property type="entry name" value="EF_HAND_2"/>
    <property type="match status" value="1"/>
</dbReference>
<dbReference type="GO" id="GO:0007032">
    <property type="term" value="P:endosome organization"/>
    <property type="evidence" value="ECO:0007669"/>
    <property type="project" value="TreeGrafter"/>
</dbReference>
<reference evidence="9" key="2">
    <citation type="submission" date="2023-05" db="EMBL/GenBank/DDBJ databases">
        <authorList>
            <consortium name="Lawrence Berkeley National Laboratory"/>
            <person name="Steindorff A."/>
            <person name="Hensen N."/>
            <person name="Bonometti L."/>
            <person name="Westerberg I."/>
            <person name="Brannstrom I.O."/>
            <person name="Guillou S."/>
            <person name="Cros-Aarteil S."/>
            <person name="Calhoun S."/>
            <person name="Haridas S."/>
            <person name="Kuo A."/>
            <person name="Mondo S."/>
            <person name="Pangilinan J."/>
            <person name="Riley R."/>
            <person name="Labutti K."/>
            <person name="Andreopoulos B."/>
            <person name="Lipzen A."/>
            <person name="Chen C."/>
            <person name="Yanf M."/>
            <person name="Daum C."/>
            <person name="Ng V."/>
            <person name="Clum A."/>
            <person name="Ohm R."/>
            <person name="Martin F."/>
            <person name="Silar P."/>
            <person name="Natvig D."/>
            <person name="Lalanne C."/>
            <person name="Gautier V."/>
            <person name="Ament-Velasquez S.L."/>
            <person name="Kruys A."/>
            <person name="Hutchinson M.I."/>
            <person name="Powell A.J."/>
            <person name="Barry K."/>
            <person name="Miller A.N."/>
            <person name="Grigoriev I.V."/>
            <person name="Debuchy R."/>
            <person name="Gladieux P."/>
            <person name="Thoren M.H."/>
            <person name="Johannesson H."/>
        </authorList>
    </citation>
    <scope>NUCLEOTIDE SEQUENCE</scope>
    <source>
        <strain evidence="9">PSN293</strain>
    </source>
</reference>
<evidence type="ECO:0000256" key="1">
    <source>
        <dbReference type="ARBA" id="ARBA00022723"/>
    </source>
</evidence>
<dbReference type="PROSITE" id="PS00018">
    <property type="entry name" value="EF_HAND_1"/>
    <property type="match status" value="1"/>
</dbReference>
<gene>
    <name evidence="9" type="ORF">QBC37DRAFT_275279</name>
</gene>
<dbReference type="GO" id="GO:0070530">
    <property type="term" value="F:K63-linked polyubiquitin modification-dependent protein binding"/>
    <property type="evidence" value="ECO:0007669"/>
    <property type="project" value="TreeGrafter"/>
</dbReference>
<feature type="region of interest" description="Disordered" evidence="6">
    <location>
        <begin position="804"/>
        <end position="873"/>
    </location>
</feature>
<dbReference type="InterPro" id="IPR018247">
    <property type="entry name" value="EF_Hand_1_Ca_BS"/>
</dbReference>
<dbReference type="GO" id="GO:0035973">
    <property type="term" value="P:aggrephagy"/>
    <property type="evidence" value="ECO:0007669"/>
    <property type="project" value="TreeGrafter"/>
</dbReference>
<dbReference type="Pfam" id="PF00569">
    <property type="entry name" value="ZZ"/>
    <property type="match status" value="1"/>
</dbReference>
<dbReference type="Gene3D" id="1.10.238.10">
    <property type="entry name" value="EF-hand"/>
    <property type="match status" value="1"/>
</dbReference>
<dbReference type="InterPro" id="IPR011992">
    <property type="entry name" value="EF-hand-dom_pair"/>
</dbReference>
<evidence type="ECO:0000256" key="2">
    <source>
        <dbReference type="ARBA" id="ARBA00022771"/>
    </source>
</evidence>
<dbReference type="PROSITE" id="PS50135">
    <property type="entry name" value="ZF_ZZ_2"/>
    <property type="match status" value="1"/>
</dbReference>
<dbReference type="PANTHER" id="PTHR15090">
    <property type="entry name" value="SEQUESTOSOME 1-RELATED"/>
    <property type="match status" value="1"/>
</dbReference>
<dbReference type="Proteomes" id="UP001301769">
    <property type="component" value="Unassembled WGS sequence"/>
</dbReference>
<dbReference type="SUPFAM" id="SSF57850">
    <property type="entry name" value="RING/U-box"/>
    <property type="match status" value="1"/>
</dbReference>
<feature type="region of interest" description="Disordered" evidence="6">
    <location>
        <begin position="649"/>
        <end position="707"/>
    </location>
</feature>
<dbReference type="GO" id="GO:0008270">
    <property type="term" value="F:zinc ion binding"/>
    <property type="evidence" value="ECO:0007669"/>
    <property type="project" value="UniProtKB-KW"/>
</dbReference>
<dbReference type="CDD" id="cd00051">
    <property type="entry name" value="EFh"/>
    <property type="match status" value="1"/>
</dbReference>
<feature type="compositionally biased region" description="Basic and acidic residues" evidence="6">
    <location>
        <begin position="98"/>
        <end position="111"/>
    </location>
</feature>
<evidence type="ECO:0000256" key="6">
    <source>
        <dbReference type="SAM" id="MobiDB-lite"/>
    </source>
</evidence>
<feature type="compositionally biased region" description="Polar residues" evidence="6">
    <location>
        <begin position="649"/>
        <end position="674"/>
    </location>
</feature>
<feature type="compositionally biased region" description="Polar residues" evidence="6">
    <location>
        <begin position="571"/>
        <end position="585"/>
    </location>
</feature>
<evidence type="ECO:0000256" key="3">
    <source>
        <dbReference type="ARBA" id="ARBA00022833"/>
    </source>
</evidence>
<keyword evidence="1" id="KW-0479">Metal-binding</keyword>
<dbReference type="PROSITE" id="PS01357">
    <property type="entry name" value="ZF_ZZ_1"/>
    <property type="match status" value="1"/>
</dbReference>
<evidence type="ECO:0000313" key="9">
    <source>
        <dbReference type="EMBL" id="KAK4218278.1"/>
    </source>
</evidence>
<feature type="region of interest" description="Disordered" evidence="6">
    <location>
        <begin position="44"/>
        <end position="124"/>
    </location>
</feature>
<dbReference type="InterPro" id="IPR052260">
    <property type="entry name" value="Autophagy_Rcpt_SigReg"/>
</dbReference>
<feature type="compositionally biased region" description="Basic and acidic residues" evidence="6">
    <location>
        <begin position="74"/>
        <end position="88"/>
    </location>
</feature>
<dbReference type="AlphaFoldDB" id="A0AAN6YGX3"/>
<keyword evidence="2 5" id="KW-0863">Zinc-finger</keyword>
<dbReference type="Gene3D" id="3.30.60.90">
    <property type="match status" value="1"/>
</dbReference>
<keyword evidence="3" id="KW-0862">Zinc</keyword>
<feature type="domain" description="EF-hand" evidence="8">
    <location>
        <begin position="350"/>
        <end position="385"/>
    </location>
</feature>
<dbReference type="GO" id="GO:0005080">
    <property type="term" value="F:protein kinase C binding"/>
    <property type="evidence" value="ECO:0007669"/>
    <property type="project" value="TreeGrafter"/>
</dbReference>
<sequence length="994" mass="111742">MESSTAAASTLTRHRITLFGVASLAALTVGYLCYDRYWDYPDSSLPASGGPDEFGERLEDPLRRRNAVRHRRRSVPDIRNRNRTDRRTSVASSLTLDDASRAGDENAHNDDSNNNDNTLRPLADGETVADGADADEQGLDANWWADTSLYPQARAGQNIVNLLFRVSQDNAQRNAYVHRGCSCNACGILPIRGVRYRCANCADFDLCEMCESQGLHTKTHIFYKIRIPAPRLGPRHIQPVWYPGDPDNCIRTLPKQLITKLTKETGYERPELEAFWEQWTFTANTEWREDPDELCLAMDRKTFERYLVPSGGDKYTASNLLYDRMFAFYDTNNDDLIGFTEFLHGLAFRKRKDKLRRVFDGYDVDRDGYVNRRDFLRLFRAYYVLFKQMHRDVLEGLDEQVMGSTETHQLITGRQPLSSLFGREGGIPPGDADRPLEGKVHHSSGDILIQDGNNAIKEDKPDTADREAMLTSLFSREARFSENMFAPAMESSSSRHDDHDTRYFTGLLNPPVRVDELAAFLIGEARDRDDMFVITNDDDEDAETSEDMEDHDDANVENGLDVVGESAAGTRPTNHASQGPFSMTESEMNNIVRTYHRGSRAAKSKRNKANARRKLIERWKRRQFYLDEEEGARPPPGWDAEDDVLSKLETTGESSKSAEQNPPFLSTRSRSSSKVRFAEDMDDFDIRSNPSTSSRSVPERWGGMDIPDAERDVGKEVFYQVMQQAFNELLDLLFKKKEEQAVQAAETREQRNMYRSLFEAIDPNEEEQRGSESPTTSHRWSVEDVTKPIEEMGLPELLQATGYSINGTTENGEDHSAEAVSAEAASSGDKAGAVDDDSRQKVEDLGDDAASSESNASTYRDPTMPQFRPNSLSSTGQALLETLLNSKGKQVAAPATSSGPSSSSKTAPVSDSAATPATKGSGGPPITPAKDHQISRRTLVKWKQLDLAEEEARKRGGWGKLTYEEFEQIYRSEESKGNRLDYLGTWIDFCVPFH</sequence>
<dbReference type="GO" id="GO:0044753">
    <property type="term" value="C:amphisome"/>
    <property type="evidence" value="ECO:0007669"/>
    <property type="project" value="TreeGrafter"/>
</dbReference>
<comment type="caution">
    <text evidence="9">The sequence shown here is derived from an EMBL/GenBank/DDBJ whole genome shotgun (WGS) entry which is preliminary data.</text>
</comment>
<keyword evidence="10" id="KW-1185">Reference proteome</keyword>
<dbReference type="GO" id="GO:0016235">
    <property type="term" value="C:aggresome"/>
    <property type="evidence" value="ECO:0007669"/>
    <property type="project" value="TreeGrafter"/>
</dbReference>
<organism evidence="9 10">
    <name type="scientific">Rhypophila decipiens</name>
    <dbReference type="NCBI Taxonomy" id="261697"/>
    <lineage>
        <taxon>Eukaryota</taxon>
        <taxon>Fungi</taxon>
        <taxon>Dikarya</taxon>
        <taxon>Ascomycota</taxon>
        <taxon>Pezizomycotina</taxon>
        <taxon>Sordariomycetes</taxon>
        <taxon>Sordariomycetidae</taxon>
        <taxon>Sordariales</taxon>
        <taxon>Naviculisporaceae</taxon>
        <taxon>Rhypophila</taxon>
    </lineage>
</organism>
<evidence type="ECO:0000259" key="8">
    <source>
        <dbReference type="PROSITE" id="PS50222"/>
    </source>
</evidence>
<protein>
    <submittedName>
        <fullName evidence="9">Ef hand domain-protein</fullName>
    </submittedName>
</protein>
<feature type="region of interest" description="Disordered" evidence="6">
    <location>
        <begin position="565"/>
        <end position="585"/>
    </location>
</feature>
<dbReference type="SMART" id="SM00291">
    <property type="entry name" value="ZnF_ZZ"/>
    <property type="match status" value="1"/>
</dbReference>
<dbReference type="PANTHER" id="PTHR15090:SF0">
    <property type="entry name" value="SEQUESTOSOME-1"/>
    <property type="match status" value="1"/>
</dbReference>